<name>K2G822_9BACT</name>
<dbReference type="EMBL" id="AMFJ01000895">
    <property type="protein sequence ID" value="EKE26214.1"/>
    <property type="molecule type" value="Genomic_DNA"/>
</dbReference>
<protein>
    <submittedName>
        <fullName evidence="1">Uncharacterized protein</fullName>
    </submittedName>
</protein>
<organism evidence="1">
    <name type="scientific">uncultured bacterium</name>
    <name type="common">gcode 4</name>
    <dbReference type="NCBI Taxonomy" id="1234023"/>
    <lineage>
        <taxon>Bacteria</taxon>
        <taxon>environmental samples</taxon>
    </lineage>
</organism>
<proteinExistence type="predicted"/>
<dbReference type="AlphaFoldDB" id="K2G822"/>
<comment type="caution">
    <text evidence="1">The sequence shown here is derived from an EMBL/GenBank/DDBJ whole genome shotgun (WGS) entry which is preliminary data.</text>
</comment>
<evidence type="ECO:0000313" key="1">
    <source>
        <dbReference type="EMBL" id="EKE26214.1"/>
    </source>
</evidence>
<reference evidence="1" key="1">
    <citation type="journal article" date="2012" name="Science">
        <title>Fermentation, hydrogen, and sulfur metabolism in multiple uncultivated bacterial phyla.</title>
        <authorList>
            <person name="Wrighton K.C."/>
            <person name="Thomas B.C."/>
            <person name="Sharon I."/>
            <person name="Miller C.S."/>
            <person name="Castelle C.J."/>
            <person name="VerBerkmoes N.C."/>
            <person name="Wilkins M.J."/>
            <person name="Hettich R.L."/>
            <person name="Lipton M.S."/>
            <person name="Williams K.H."/>
            <person name="Long P.E."/>
            <person name="Banfield J.F."/>
        </authorList>
    </citation>
    <scope>NUCLEOTIDE SEQUENCE [LARGE SCALE GENOMIC DNA]</scope>
</reference>
<gene>
    <name evidence="1" type="ORF">ACD_4C00379G0001</name>
</gene>
<accession>K2G822</accession>
<sequence>MHKITDSTKVEYIDYFFEVKIWDWEIINNEPDKCEELIFTDLNNLPENTIWYIKTTLNYKGNFIEMWF</sequence>